<dbReference type="OrthoDB" id="6315394at2"/>
<name>A0A265UXL9_9FLAO</name>
<dbReference type="RefSeq" id="WP_094967563.1">
    <property type="nucleotide sequence ID" value="NZ_NGJN01000002.1"/>
</dbReference>
<dbReference type="AlphaFoldDB" id="A0A265UXL9"/>
<sequence length="366" mass="42333">MSLYQSLKQRLVKPIFRWRERIAVYNKAARAIGEVKDDIMKYKIPELTKVEKKIAKSYWMSKGYMLRNTLWHQYYKGITGEFRKEYVPGDIFRSQIAHKLNQMRQWPALLDKNLLYSIFNGFEQPKLIVSNINGFYYSEGIIISKSKAIELILNSQNRLIIKPSIWTGQGKMVKSFSVDALGAENCERKLDQLLTMYKQDFLVQEFLIQSRFMKMLNDSSLNTIRVMSYLRAEEVHIITSVVRIGKSGSDTDNFSAGGIACGLNMYGKFNPVGFTMHGDRCFGTDSGLIFKDLEIPNFERVTAMVKDLHKKVPYFRIISWDIALNDKDKPVLIEYNTYTQGTRVLQIVNGPLFGEFTDKILNEGLR</sequence>
<evidence type="ECO:0000313" key="3">
    <source>
        <dbReference type="Proteomes" id="UP000216840"/>
    </source>
</evidence>
<dbReference type="SUPFAM" id="SSF56059">
    <property type="entry name" value="Glutathione synthetase ATP-binding domain-like"/>
    <property type="match status" value="1"/>
</dbReference>
<organism evidence="2 3">
    <name type="scientific">Winogradskyella aurantia</name>
    <dbReference type="NCBI Taxonomy" id="1915063"/>
    <lineage>
        <taxon>Bacteria</taxon>
        <taxon>Pseudomonadati</taxon>
        <taxon>Bacteroidota</taxon>
        <taxon>Flavobacteriia</taxon>
        <taxon>Flavobacteriales</taxon>
        <taxon>Flavobacteriaceae</taxon>
        <taxon>Winogradskyella</taxon>
    </lineage>
</organism>
<keyword evidence="3" id="KW-1185">Reference proteome</keyword>
<proteinExistence type="predicted"/>
<dbReference type="Pfam" id="PF14397">
    <property type="entry name" value="ATPgrasp_ST"/>
    <property type="match status" value="1"/>
</dbReference>
<reference evidence="2 3" key="1">
    <citation type="submission" date="2017-05" db="EMBL/GenBank/DDBJ databases">
        <title>The draft genome sequence of Idiomarina salinarum WNB302.</title>
        <authorList>
            <person name="Sun Y."/>
            <person name="Chen B."/>
            <person name="Du Z."/>
        </authorList>
    </citation>
    <scope>NUCLEOTIDE SEQUENCE [LARGE SCALE GENOMIC DNA]</scope>
    <source>
        <strain evidence="2 3">WNB302</strain>
    </source>
</reference>
<dbReference type="EMBL" id="NGJN01000002">
    <property type="protein sequence ID" value="OZV69972.1"/>
    <property type="molecule type" value="Genomic_DNA"/>
</dbReference>
<dbReference type="InterPro" id="IPR039523">
    <property type="entry name" value="RimK-rel_E_lig_ATP-grasp"/>
</dbReference>
<dbReference type="Proteomes" id="UP000216840">
    <property type="component" value="Unassembled WGS sequence"/>
</dbReference>
<feature type="domain" description="Alpha-L-glutamate ligase-related protein ATP-grasp" evidence="1">
    <location>
        <begin position="93"/>
        <end position="351"/>
    </location>
</feature>
<accession>A0A265UXL9</accession>
<evidence type="ECO:0000313" key="2">
    <source>
        <dbReference type="EMBL" id="OZV69972.1"/>
    </source>
</evidence>
<comment type="caution">
    <text evidence="2">The sequence shown here is derived from an EMBL/GenBank/DDBJ whole genome shotgun (WGS) entry which is preliminary data.</text>
</comment>
<protein>
    <recommendedName>
        <fullName evidence="1">Alpha-L-glutamate ligase-related protein ATP-grasp domain-containing protein</fullName>
    </recommendedName>
</protein>
<gene>
    <name evidence="2" type="ORF">CA834_04970</name>
</gene>
<evidence type="ECO:0000259" key="1">
    <source>
        <dbReference type="Pfam" id="PF14397"/>
    </source>
</evidence>